<dbReference type="SMART" id="SM00228">
    <property type="entry name" value="PDZ"/>
    <property type="match status" value="1"/>
</dbReference>
<gene>
    <name evidence="2" type="ORF">FCL40_08960</name>
</gene>
<dbReference type="SUPFAM" id="SSF55486">
    <property type="entry name" value="Metalloproteases ('zincins'), catalytic domain"/>
    <property type="match status" value="1"/>
</dbReference>
<dbReference type="EMBL" id="SWCI01000004">
    <property type="protein sequence ID" value="TKB49449.1"/>
    <property type="molecule type" value="Genomic_DNA"/>
</dbReference>
<dbReference type="OrthoDB" id="9778516at2"/>
<dbReference type="PIRSF" id="PIRSF016493">
    <property type="entry name" value="Glycyl_aminpptds"/>
    <property type="match status" value="1"/>
</dbReference>
<dbReference type="RefSeq" id="WP_136852914.1">
    <property type="nucleotide sequence ID" value="NZ_SWCI01000004.1"/>
</dbReference>
<dbReference type="InterPro" id="IPR007963">
    <property type="entry name" value="Peptidase_M61_catalytic"/>
</dbReference>
<organism evidence="2 3">
    <name type="scientific">Ferrimonas sediminicola</name>
    <dbReference type="NCBI Taxonomy" id="2569538"/>
    <lineage>
        <taxon>Bacteria</taxon>
        <taxon>Pseudomonadati</taxon>
        <taxon>Pseudomonadota</taxon>
        <taxon>Gammaproteobacteria</taxon>
        <taxon>Alteromonadales</taxon>
        <taxon>Ferrimonadaceae</taxon>
        <taxon>Ferrimonas</taxon>
    </lineage>
</organism>
<dbReference type="Gene3D" id="2.30.42.10">
    <property type="match status" value="1"/>
</dbReference>
<sequence length="591" mass="67265">MRFALCALTLAALPAAGQVQYRIDMTQPQHHQATVTARFPAAQPGHFEFQLPDWRTGRYQLLPLADGLRRVEVTDAGGRPLEVTKVARSRWRVTLPEATDVSVRYQLYANELGDRTRHIDDSHAYLDASATFVYNADLRDQPVSVFLSVPERWRSVSGMASPEPHRFTAANYDVLVDSPIETGLHSSQRFRQEGREYEAVFWGEGNYDERQIAEDLQKLVAEGGRLWGGYPFERYLFMIHATGGASGATEHLNSTVIQRPRYRFHKRKDYVGFLSLTAHEFIHTWNVKAYRPRGLVPYDYQGENYTRLLWLAEGATSYFQKQLLLPAGLISVEEFLEDLAGRIERSEARPGRQVQSVAEASFDNWIATGGDYARNHSVNIYSEGYLASLSLDLEMIRRSEARHSFRDLHRYLYEHHRLPLGFDEQDVLTGLKEITGEDFSGWWQQTIDTPFEPDFDAMLTQLGLERVPQQQPDRAELGLELKEERGLARVTHVRRDGPAWRAGLTTADCLVAIDGMRLRPDQWQDRLGEMAVGRPVVLTLFRRDRLIELKVTPTSTPADALKLRPLAGASTAQRRAFEAWAGVAWPAEPAR</sequence>
<name>A0A4U1BE54_9GAMM</name>
<feature type="domain" description="PDZ" evidence="1">
    <location>
        <begin position="475"/>
        <end position="544"/>
    </location>
</feature>
<evidence type="ECO:0000313" key="3">
    <source>
        <dbReference type="Proteomes" id="UP000305674"/>
    </source>
</evidence>
<dbReference type="Pfam" id="PF17899">
    <property type="entry name" value="Peptidase_M61_N"/>
    <property type="match status" value="1"/>
</dbReference>
<dbReference type="Gene3D" id="2.60.40.3650">
    <property type="match status" value="1"/>
</dbReference>
<reference evidence="2 3" key="1">
    <citation type="submission" date="2019-04" db="EMBL/GenBank/DDBJ databases">
        <authorList>
            <person name="Hwang J.C."/>
        </authorList>
    </citation>
    <scope>NUCLEOTIDE SEQUENCE [LARGE SCALE GENOMIC DNA]</scope>
    <source>
        <strain evidence="2 3">IMCC35001</strain>
    </source>
</reference>
<dbReference type="InterPro" id="IPR024191">
    <property type="entry name" value="Peptidase_M61"/>
</dbReference>
<dbReference type="InterPro" id="IPR036034">
    <property type="entry name" value="PDZ_sf"/>
</dbReference>
<evidence type="ECO:0000259" key="1">
    <source>
        <dbReference type="SMART" id="SM00228"/>
    </source>
</evidence>
<dbReference type="AlphaFoldDB" id="A0A4U1BE54"/>
<dbReference type="InterPro" id="IPR040756">
    <property type="entry name" value="Peptidase_M61_N"/>
</dbReference>
<evidence type="ECO:0000313" key="2">
    <source>
        <dbReference type="EMBL" id="TKB49449.1"/>
    </source>
</evidence>
<dbReference type="InterPro" id="IPR001478">
    <property type="entry name" value="PDZ"/>
</dbReference>
<dbReference type="InterPro" id="IPR027268">
    <property type="entry name" value="Peptidase_M4/M1_CTD_sf"/>
</dbReference>
<dbReference type="SUPFAM" id="SSF50156">
    <property type="entry name" value="PDZ domain-like"/>
    <property type="match status" value="1"/>
</dbReference>
<keyword evidence="3" id="KW-1185">Reference proteome</keyword>
<dbReference type="Pfam" id="PF05299">
    <property type="entry name" value="Peptidase_M61"/>
    <property type="match status" value="1"/>
</dbReference>
<accession>A0A4U1BE54</accession>
<protein>
    <submittedName>
        <fullName evidence="2">M61 family metallopeptidase</fullName>
    </submittedName>
</protein>
<dbReference type="Proteomes" id="UP000305674">
    <property type="component" value="Unassembled WGS sequence"/>
</dbReference>
<proteinExistence type="predicted"/>
<dbReference type="Gene3D" id="1.10.390.10">
    <property type="entry name" value="Neutral Protease Domain 2"/>
    <property type="match status" value="1"/>
</dbReference>
<comment type="caution">
    <text evidence="2">The sequence shown here is derived from an EMBL/GenBank/DDBJ whole genome shotgun (WGS) entry which is preliminary data.</text>
</comment>
<dbReference type="Pfam" id="PF17820">
    <property type="entry name" value="PDZ_6"/>
    <property type="match status" value="1"/>
</dbReference>
<dbReference type="InterPro" id="IPR041489">
    <property type="entry name" value="PDZ_6"/>
</dbReference>